<keyword evidence="3" id="KW-1185">Reference proteome</keyword>
<proteinExistence type="predicted"/>
<organism evidence="2 3">
    <name type="scientific">Hymenobacter ginsengisoli</name>
    <dbReference type="NCBI Taxonomy" id="1051626"/>
    <lineage>
        <taxon>Bacteria</taxon>
        <taxon>Pseudomonadati</taxon>
        <taxon>Bacteroidota</taxon>
        <taxon>Cytophagia</taxon>
        <taxon>Cytophagales</taxon>
        <taxon>Hymenobacteraceae</taxon>
        <taxon>Hymenobacter</taxon>
    </lineage>
</organism>
<sequence length="719" mass="79949">MLKKYGLLTLFLLLAAGWLAPGSARAQGSAPTTPLLRSFSLTFDTVRYSLGEQMLTVAGEPRLYFYYHNDDQVAELRLVPAQPGRRPPRLLPSPDFVLQDSLVAGPTGEYRGMLHFRNLTGAPFVRLAFAPPADSAGQPARAQQIVSLLPLTRTTLDARLASPELFIGEEKVLEVSTNNVANVRVSNEWTKNQDIDYKLTREKNGLFLHLVPNTLGAHTVLVRALAERPHLDGAGRLTYQLPPLRLDFVVKASRLRFLTAERKDVTYDDAGRSQGSEFVLDDGHNFELHRTYRVEAQQEPGGALVAELYTRSYLSNDRVLCQLRVYNTHRQADGYLFIKDGDVAKYITNFDITPRPRIMNISVLHRGGDWGGNTTVSPGETVDVRLEGESLLKGRYHFDGANIIPSDSSTRSEKVVIYRVQVPLSSVRKRIVVFDGSTPTDYGLNVKEAQRPHPLNFVQVNYGNGPHPATQLNGPILYDKTIPDVVFSFNTNAIDESGNLYGRQYLTMDVRTVDDKGNLIDQRSVDQLVICPGESSPRYAYYQGNDCQVGNFSLNSLLGRKTYDLDAWYRIIITVHHDARQYGSKGFSQQIELVLRRHVNFDISVSFPAGLLTKYAGQSSYTSFGGISLATLAQLSFYAPDRINRLRPYRIGAGFVALNAFNLSNDQSVQRDLGIVIIGSVVPVRTGARLTFPLYLGGGYLLTQRLPFLLFGPGIGVTL</sequence>
<dbReference type="RefSeq" id="WP_208132288.1">
    <property type="nucleotide sequence ID" value="NZ_BAABGQ010000005.1"/>
</dbReference>
<comment type="caution">
    <text evidence="2">The sequence shown here is derived from an EMBL/GenBank/DDBJ whole genome shotgun (WGS) entry which is preliminary data.</text>
</comment>
<protein>
    <recommendedName>
        <fullName evidence="4">Bacterial surface antigen (D15) domain-containing protein</fullName>
    </recommendedName>
</protein>
<name>A0ABP8Q2B1_9BACT</name>
<dbReference type="EMBL" id="BAABGQ010000005">
    <property type="protein sequence ID" value="GAA4496467.1"/>
    <property type="molecule type" value="Genomic_DNA"/>
</dbReference>
<feature type="signal peptide" evidence="1">
    <location>
        <begin position="1"/>
        <end position="26"/>
    </location>
</feature>
<reference evidence="3" key="1">
    <citation type="journal article" date="2019" name="Int. J. Syst. Evol. Microbiol.">
        <title>The Global Catalogue of Microorganisms (GCM) 10K type strain sequencing project: providing services to taxonomists for standard genome sequencing and annotation.</title>
        <authorList>
            <consortium name="The Broad Institute Genomics Platform"/>
            <consortium name="The Broad Institute Genome Sequencing Center for Infectious Disease"/>
            <person name="Wu L."/>
            <person name="Ma J."/>
        </authorList>
    </citation>
    <scope>NUCLEOTIDE SEQUENCE [LARGE SCALE GENOMIC DNA]</scope>
    <source>
        <strain evidence="3">JCM 17841</strain>
    </source>
</reference>
<gene>
    <name evidence="2" type="ORF">GCM10023172_09800</name>
</gene>
<keyword evidence="1" id="KW-0732">Signal</keyword>
<feature type="chain" id="PRO_5045393052" description="Bacterial surface antigen (D15) domain-containing protein" evidence="1">
    <location>
        <begin position="27"/>
        <end position="719"/>
    </location>
</feature>
<accession>A0ABP8Q2B1</accession>
<evidence type="ECO:0008006" key="4">
    <source>
        <dbReference type="Google" id="ProtNLM"/>
    </source>
</evidence>
<evidence type="ECO:0000313" key="2">
    <source>
        <dbReference type="EMBL" id="GAA4496467.1"/>
    </source>
</evidence>
<evidence type="ECO:0000313" key="3">
    <source>
        <dbReference type="Proteomes" id="UP001501243"/>
    </source>
</evidence>
<evidence type="ECO:0000256" key="1">
    <source>
        <dbReference type="SAM" id="SignalP"/>
    </source>
</evidence>
<dbReference type="Proteomes" id="UP001501243">
    <property type="component" value="Unassembled WGS sequence"/>
</dbReference>